<dbReference type="Gene3D" id="1.10.260.40">
    <property type="entry name" value="lambda repressor-like DNA-binding domains"/>
    <property type="match status" value="1"/>
</dbReference>
<proteinExistence type="predicted"/>
<dbReference type="RefSeq" id="WP_103885675.1">
    <property type="nucleotide sequence ID" value="NZ_FNVU01000004.1"/>
</dbReference>
<gene>
    <name evidence="2" type="ORF">SAMN05216223_104418</name>
</gene>
<dbReference type="GO" id="GO:0003677">
    <property type="term" value="F:DNA binding"/>
    <property type="evidence" value="ECO:0007669"/>
    <property type="project" value="InterPro"/>
</dbReference>
<dbReference type="EMBL" id="FNVU01000004">
    <property type="protein sequence ID" value="SEG33748.1"/>
    <property type="molecule type" value="Genomic_DNA"/>
</dbReference>
<evidence type="ECO:0000259" key="1">
    <source>
        <dbReference type="PROSITE" id="PS50943"/>
    </source>
</evidence>
<accession>A0A1H5ZBI0</accession>
<organism evidence="2 3">
    <name type="scientific">Actinacidiphila yanglinensis</name>
    <dbReference type="NCBI Taxonomy" id="310779"/>
    <lineage>
        <taxon>Bacteria</taxon>
        <taxon>Bacillati</taxon>
        <taxon>Actinomycetota</taxon>
        <taxon>Actinomycetes</taxon>
        <taxon>Kitasatosporales</taxon>
        <taxon>Streptomycetaceae</taxon>
        <taxon>Actinacidiphila</taxon>
    </lineage>
</organism>
<feature type="domain" description="HTH cro/C1-type" evidence="1">
    <location>
        <begin position="21"/>
        <end position="75"/>
    </location>
</feature>
<sequence length="288" mass="32376">MTAAHASNGSTVRLMVLGRRLRDLRAAAEMSFEDAALVLDVAPMTIRRMEIAKGRWKLPYVRSLLEAYGVPEAEAVPFLDLVREANEPGWWHGYRDALPSWFNAYVSLEQAAALIRGYEPHYVPGLLQTEAYARAVLRTGSNGAGPGLDRRVAVRAERQKLLTAPTPPEIWMVIDETVLRRPVVPPDVMRGQLDRLAELIDLPHVTLQIMPFGTCPHEGMYGPFHIFRLPHEEISDIVYIEYLAGAMYLDQGDEVAVFHEALDRICAQALPVQRTGRLLAAFRRDLTR</sequence>
<dbReference type="PROSITE" id="PS50943">
    <property type="entry name" value="HTH_CROC1"/>
    <property type="match status" value="1"/>
</dbReference>
<keyword evidence="3" id="KW-1185">Reference proteome</keyword>
<dbReference type="OrthoDB" id="4285266at2"/>
<dbReference type="InterPro" id="IPR043917">
    <property type="entry name" value="DUF5753"/>
</dbReference>
<evidence type="ECO:0000313" key="2">
    <source>
        <dbReference type="EMBL" id="SEG33748.1"/>
    </source>
</evidence>
<dbReference type="Proteomes" id="UP000236754">
    <property type="component" value="Unassembled WGS sequence"/>
</dbReference>
<evidence type="ECO:0000313" key="3">
    <source>
        <dbReference type="Proteomes" id="UP000236754"/>
    </source>
</evidence>
<protein>
    <submittedName>
        <fullName evidence="2">Helix-turn-helix domain-containing protein</fullName>
    </submittedName>
</protein>
<dbReference type="Pfam" id="PF19054">
    <property type="entry name" value="DUF5753"/>
    <property type="match status" value="1"/>
</dbReference>
<dbReference type="InterPro" id="IPR010982">
    <property type="entry name" value="Lambda_DNA-bd_dom_sf"/>
</dbReference>
<dbReference type="CDD" id="cd00093">
    <property type="entry name" value="HTH_XRE"/>
    <property type="match status" value="1"/>
</dbReference>
<dbReference type="Pfam" id="PF13560">
    <property type="entry name" value="HTH_31"/>
    <property type="match status" value="1"/>
</dbReference>
<dbReference type="SUPFAM" id="SSF47413">
    <property type="entry name" value="lambda repressor-like DNA-binding domains"/>
    <property type="match status" value="1"/>
</dbReference>
<dbReference type="AlphaFoldDB" id="A0A1H5ZBI0"/>
<dbReference type="InterPro" id="IPR001387">
    <property type="entry name" value="Cro/C1-type_HTH"/>
</dbReference>
<name>A0A1H5ZBI0_9ACTN</name>
<reference evidence="2 3" key="1">
    <citation type="submission" date="2016-10" db="EMBL/GenBank/DDBJ databases">
        <authorList>
            <person name="de Groot N.N."/>
        </authorList>
    </citation>
    <scope>NUCLEOTIDE SEQUENCE [LARGE SCALE GENOMIC DNA]</scope>
    <source>
        <strain evidence="2 3">CGMCC 4.2023</strain>
    </source>
</reference>